<dbReference type="AlphaFoldDB" id="X6NCK1"/>
<comment type="caution">
    <text evidence="5">The sequence shown here is derived from an EMBL/GenBank/DDBJ whole genome shotgun (WGS) entry which is preliminary data.</text>
</comment>
<keyword evidence="3" id="KW-0808">Transferase</keyword>
<reference evidence="5 6" key="1">
    <citation type="journal article" date="2013" name="Curr. Biol.">
        <title>The Genome of the Foraminiferan Reticulomyxa filosa.</title>
        <authorList>
            <person name="Glockner G."/>
            <person name="Hulsmann N."/>
            <person name="Schleicher M."/>
            <person name="Noegel A.A."/>
            <person name="Eichinger L."/>
            <person name="Gallinger C."/>
            <person name="Pawlowski J."/>
            <person name="Sierra R."/>
            <person name="Euteneuer U."/>
            <person name="Pillet L."/>
            <person name="Moustafa A."/>
            <person name="Platzer M."/>
            <person name="Groth M."/>
            <person name="Szafranski K."/>
            <person name="Schliwa M."/>
        </authorList>
    </citation>
    <scope>NUCLEOTIDE SEQUENCE [LARGE SCALE GENOMIC DNA]</scope>
</reference>
<evidence type="ECO:0000256" key="2">
    <source>
        <dbReference type="ARBA" id="ARBA00022603"/>
    </source>
</evidence>
<dbReference type="CDD" id="cd02440">
    <property type="entry name" value="AdoMet_MTases"/>
    <property type="match status" value="1"/>
</dbReference>
<dbReference type="GO" id="GO:0032259">
    <property type="term" value="P:methylation"/>
    <property type="evidence" value="ECO:0007669"/>
    <property type="project" value="UniProtKB-KW"/>
</dbReference>
<feature type="compositionally biased region" description="Basic residues" evidence="4">
    <location>
        <begin position="102"/>
        <end position="116"/>
    </location>
</feature>
<dbReference type="SUPFAM" id="SSF53335">
    <property type="entry name" value="S-adenosyl-L-methionine-dependent methyltransferases"/>
    <property type="match status" value="1"/>
</dbReference>
<feature type="region of interest" description="Disordered" evidence="4">
    <location>
        <begin position="395"/>
        <end position="432"/>
    </location>
</feature>
<evidence type="ECO:0000256" key="1">
    <source>
        <dbReference type="ARBA" id="ARBA00008361"/>
    </source>
</evidence>
<evidence type="ECO:0000313" key="6">
    <source>
        <dbReference type="Proteomes" id="UP000023152"/>
    </source>
</evidence>
<dbReference type="InterPro" id="IPR051419">
    <property type="entry name" value="Lys/N-term_MeTrsfase_sf"/>
</dbReference>
<evidence type="ECO:0000313" key="5">
    <source>
        <dbReference type="EMBL" id="ETO23489.1"/>
    </source>
</evidence>
<dbReference type="InterPro" id="IPR029063">
    <property type="entry name" value="SAM-dependent_MTases_sf"/>
</dbReference>
<feature type="region of interest" description="Disordered" evidence="4">
    <location>
        <begin position="493"/>
        <end position="512"/>
    </location>
</feature>
<sequence length="970" mass="110546">MAHTKKQKKKKTTKDFGFFKNNYGMSKKKSHKSDTAPKASKTKRGRQSAFDCNNHKKKLEKGETEVYQTTRKGVSKNKAKRVLKKNRQSNTTKNVQELDKKRNSKKNAKNRTSKAKSMHEYIMQEGIIEQGHDPKETVNFCLNGLNLSEQSAVAANNLRIGRDALDLISRNTGQTVSQTVFFISANNLSQIHQDTNKVSGANEIQSNVQGNPHISMPPLSLHARLQPMSCQHGEVTNTMSFDVPINAHSDPKQLRSSLFFSEVSADNKIDVTSCNENNDNTNTISPNKKRKISHNLYSLLHEDMHSQSSFAGLSNTNWHDNAISSEYNGVNSSHCSPFVNPRVSLGSIATESQERRISEMLPFPSKGKTQGISEEKWMGYSNPIVGSSMSTCTNSSTQTRQMCDSPKKDIKQKKDAYSTRESEISPMVGNSHETVNNERMGCYKTDVIWHDSSDCFQISENKWKDLFWKEFCDLEAKLHQNNNELIVLHSNSNSGQQFRRQNNRNEKKKKMDLKKQILTREKQKMKQAEEFFGKEYALKFQKNVSDVIITHDRATVKNMFQCKKHANVVLRLKLDAIKHQYTKKSMEIVSKTDESFDNEIKKNMQLEMLSKEMDMKLKKIAAQWGTTKEMHFYLLHLTHVGNTYGPIGQPTSFNPLQKRKLQTNAQHTNCDFNLDELLNAAGKEWNILEKEKQCNPNKSAGSEYNMDINEITTDIAQNIDLDCYQKQYWDNFYDIHPLKDNVLNNKVTAHQMDTLEWICSPRDVQTILEATLEKTFGSNKNIRILEIGCGLSALASNLVLHSEFTDITCIDFSSRALDMAKSLNDIRLGNAGKYPSLFFADTSSLTQCIKYHCANAKWLHFADNTFNQRKRRKITLFDPMITQNKQVVIEKGMLATTNSKHKNGKGSEKFPSCASSNTLQDVSQICKQVHRVLKPNGRKEADEKFDIELTSSSHMEKQARLLVVKSQKKT</sequence>
<evidence type="ECO:0000256" key="3">
    <source>
        <dbReference type="ARBA" id="ARBA00022679"/>
    </source>
</evidence>
<feature type="compositionally biased region" description="Basic residues" evidence="4">
    <location>
        <begin position="73"/>
        <end position="87"/>
    </location>
</feature>
<dbReference type="PANTHER" id="PTHR12176">
    <property type="entry name" value="SAM-DEPENDENT METHYLTRANSFERASE SUPERFAMILY PROTEIN"/>
    <property type="match status" value="1"/>
</dbReference>
<keyword evidence="2" id="KW-0489">Methyltransferase</keyword>
<dbReference type="Gene3D" id="3.40.50.150">
    <property type="entry name" value="Vaccinia Virus protein VP39"/>
    <property type="match status" value="1"/>
</dbReference>
<feature type="compositionally biased region" description="Basic residues" evidence="4">
    <location>
        <begin position="1"/>
        <end position="12"/>
    </location>
</feature>
<dbReference type="PANTHER" id="PTHR12176:SF83">
    <property type="entry name" value="CITRATE SYNTHASE-LYSINE N-METHYLTRANSFERASE CSKMT, MITOCHONDRIAL"/>
    <property type="match status" value="1"/>
</dbReference>
<comment type="similarity">
    <text evidence="1">Belongs to the methyltransferase superfamily.</text>
</comment>
<keyword evidence="6" id="KW-1185">Reference proteome</keyword>
<feature type="region of interest" description="Disordered" evidence="4">
    <location>
        <begin position="1"/>
        <end position="116"/>
    </location>
</feature>
<dbReference type="OrthoDB" id="411785at2759"/>
<accession>X6NCK1</accession>
<dbReference type="EMBL" id="ASPP01009896">
    <property type="protein sequence ID" value="ETO23489.1"/>
    <property type="molecule type" value="Genomic_DNA"/>
</dbReference>
<organism evidence="5 6">
    <name type="scientific">Reticulomyxa filosa</name>
    <dbReference type="NCBI Taxonomy" id="46433"/>
    <lineage>
        <taxon>Eukaryota</taxon>
        <taxon>Sar</taxon>
        <taxon>Rhizaria</taxon>
        <taxon>Retaria</taxon>
        <taxon>Foraminifera</taxon>
        <taxon>Monothalamids</taxon>
        <taxon>Reticulomyxidae</taxon>
        <taxon>Reticulomyxa</taxon>
    </lineage>
</organism>
<protein>
    <submittedName>
        <fullName evidence="5">Extracellular protein</fullName>
    </submittedName>
</protein>
<name>X6NCK1_RETFI</name>
<gene>
    <name evidence="5" type="ORF">RFI_13692</name>
</gene>
<feature type="compositionally biased region" description="Basic and acidic residues" evidence="4">
    <location>
        <begin position="405"/>
        <end position="423"/>
    </location>
</feature>
<evidence type="ECO:0000256" key="4">
    <source>
        <dbReference type="SAM" id="MobiDB-lite"/>
    </source>
</evidence>
<proteinExistence type="inferred from homology"/>
<dbReference type="Proteomes" id="UP000023152">
    <property type="component" value="Unassembled WGS sequence"/>
</dbReference>
<dbReference type="GO" id="GO:0008168">
    <property type="term" value="F:methyltransferase activity"/>
    <property type="evidence" value="ECO:0007669"/>
    <property type="project" value="UniProtKB-KW"/>
</dbReference>